<feature type="compositionally biased region" description="Pro residues" evidence="1">
    <location>
        <begin position="16"/>
        <end position="27"/>
    </location>
</feature>
<dbReference type="Proteomes" id="UP000800235">
    <property type="component" value="Unassembled WGS sequence"/>
</dbReference>
<name>A0A9P4TX28_9PEZI</name>
<comment type="caution">
    <text evidence="2">The sequence shown here is derived from an EMBL/GenBank/DDBJ whole genome shotgun (WGS) entry which is preliminary data.</text>
</comment>
<feature type="region of interest" description="Disordered" evidence="1">
    <location>
        <begin position="1"/>
        <end position="27"/>
    </location>
</feature>
<evidence type="ECO:0000256" key="1">
    <source>
        <dbReference type="SAM" id="MobiDB-lite"/>
    </source>
</evidence>
<evidence type="ECO:0000313" key="2">
    <source>
        <dbReference type="EMBL" id="KAF2429125.1"/>
    </source>
</evidence>
<protein>
    <submittedName>
        <fullName evidence="2">Uncharacterized protein</fullName>
    </submittedName>
</protein>
<keyword evidence="3" id="KW-1185">Reference proteome</keyword>
<evidence type="ECO:0000313" key="3">
    <source>
        <dbReference type="Proteomes" id="UP000800235"/>
    </source>
</evidence>
<dbReference type="AlphaFoldDB" id="A0A9P4TX28"/>
<gene>
    <name evidence="2" type="ORF">EJ08DRAFT_662080</name>
</gene>
<reference evidence="2" key="1">
    <citation type="journal article" date="2020" name="Stud. Mycol.">
        <title>101 Dothideomycetes genomes: a test case for predicting lifestyles and emergence of pathogens.</title>
        <authorList>
            <person name="Haridas S."/>
            <person name="Albert R."/>
            <person name="Binder M."/>
            <person name="Bloem J."/>
            <person name="Labutti K."/>
            <person name="Salamov A."/>
            <person name="Andreopoulos B."/>
            <person name="Baker S."/>
            <person name="Barry K."/>
            <person name="Bills G."/>
            <person name="Bluhm B."/>
            <person name="Cannon C."/>
            <person name="Castanera R."/>
            <person name="Culley D."/>
            <person name="Daum C."/>
            <person name="Ezra D."/>
            <person name="Gonzalez J."/>
            <person name="Henrissat B."/>
            <person name="Kuo A."/>
            <person name="Liang C."/>
            <person name="Lipzen A."/>
            <person name="Lutzoni F."/>
            <person name="Magnuson J."/>
            <person name="Mondo S."/>
            <person name="Nolan M."/>
            <person name="Ohm R."/>
            <person name="Pangilinan J."/>
            <person name="Park H.-J."/>
            <person name="Ramirez L."/>
            <person name="Alfaro M."/>
            <person name="Sun H."/>
            <person name="Tritt A."/>
            <person name="Yoshinaga Y."/>
            <person name="Zwiers L.-H."/>
            <person name="Turgeon B."/>
            <person name="Goodwin S."/>
            <person name="Spatafora J."/>
            <person name="Crous P."/>
            <person name="Grigoriev I."/>
        </authorList>
    </citation>
    <scope>NUCLEOTIDE SEQUENCE</scope>
    <source>
        <strain evidence="2">CBS 130266</strain>
    </source>
</reference>
<feature type="region of interest" description="Disordered" evidence="1">
    <location>
        <begin position="373"/>
        <end position="396"/>
    </location>
</feature>
<sequence>MHSPTPFSFGMSAHTPSPPPPEETTPELVPFPLPKLDDSNIEDHTKNKFIYMHDSGDIERFFDDVYPNPDGSLTGIPPLRESLRLFPLEEKKFTTHTPLTDPTTGESIKSSLTGEELRVVPGLPQFLSKDMSEQEFDLYRMRKAQLKRDILPRVYDYDLVLKPGLVQQPDIRVMETAVNAKLVNKQYSFRDRASGGLCQGFQVTAGTFRQYVQQPGADATKITPDKMLKPGQLFFQTRMKIDWKTMSMRDPETGFLWPCFNPKDVPEKVRKEMKHQGFEFETLGQFFGNYPFLAAYDETKHPLWARRCEAERIEFEADNAVTYAGTLANQVTLRSQALTRLQAEALANGVYDMPKRSFQPGARYMGNYEDLARQSSHPATQQPTLDSRSNARSTYHSMRDVGSLAPSQHASMQYGYNNQQHNIGPGSFYYAPWAQNTAPPQAAPRNPFVNNQYTSGSTADVPQYGQSAYGMPVPPQGPPPRMLPPPIPGAQFPPPQFIQPHGQGQFSNPQMPVQQAPPPITWADFTRAFRREYDIPYVEMEVALRDPGMGRMHSLALDFSVGAIYCGFGIHCTRHLGFCPGCLKKKKVPGEKPTGL</sequence>
<accession>A0A9P4TX28</accession>
<proteinExistence type="predicted"/>
<dbReference type="EMBL" id="MU007050">
    <property type="protein sequence ID" value="KAF2429125.1"/>
    <property type="molecule type" value="Genomic_DNA"/>
</dbReference>
<organism evidence="2 3">
    <name type="scientific">Tothia fuscella</name>
    <dbReference type="NCBI Taxonomy" id="1048955"/>
    <lineage>
        <taxon>Eukaryota</taxon>
        <taxon>Fungi</taxon>
        <taxon>Dikarya</taxon>
        <taxon>Ascomycota</taxon>
        <taxon>Pezizomycotina</taxon>
        <taxon>Dothideomycetes</taxon>
        <taxon>Pleosporomycetidae</taxon>
        <taxon>Venturiales</taxon>
        <taxon>Cylindrosympodiaceae</taxon>
        <taxon>Tothia</taxon>
    </lineage>
</organism>